<dbReference type="GO" id="GO:0008757">
    <property type="term" value="F:S-adenosylmethionine-dependent methyltransferase activity"/>
    <property type="evidence" value="ECO:0007669"/>
    <property type="project" value="InterPro"/>
</dbReference>
<proteinExistence type="predicted"/>
<comment type="caution">
    <text evidence="2">The sequence shown here is derived from an EMBL/GenBank/DDBJ whole genome shotgun (WGS) entry which is preliminary data.</text>
</comment>
<reference evidence="3" key="1">
    <citation type="journal article" date="2018" name="Front. Microbiol.">
        <title>Genome-Based Analysis Reveals the Taxonomy and Diversity of the Family Idiomarinaceae.</title>
        <authorList>
            <person name="Liu Y."/>
            <person name="Lai Q."/>
            <person name="Shao Z."/>
        </authorList>
    </citation>
    <scope>NUCLEOTIDE SEQUENCE [LARGE SCALE GENOMIC DNA]</scope>
    <source>
        <strain evidence="3">908033</strain>
    </source>
</reference>
<protein>
    <recommendedName>
        <fullName evidence="1">Methyltransferase type 11 domain-containing protein</fullName>
    </recommendedName>
</protein>
<evidence type="ECO:0000313" key="2">
    <source>
        <dbReference type="EMBL" id="RUO49844.1"/>
    </source>
</evidence>
<dbReference type="PANTHER" id="PTHR43861:SF1">
    <property type="entry name" value="TRANS-ACONITATE 2-METHYLTRANSFERASE"/>
    <property type="match status" value="1"/>
</dbReference>
<accession>A0A432XMA8</accession>
<dbReference type="EMBL" id="PIPU01000001">
    <property type="protein sequence ID" value="RUO49844.1"/>
    <property type="molecule type" value="Genomic_DNA"/>
</dbReference>
<dbReference type="CDD" id="cd02440">
    <property type="entry name" value="AdoMet_MTases"/>
    <property type="match status" value="1"/>
</dbReference>
<dbReference type="AlphaFoldDB" id="A0A432XMA8"/>
<dbReference type="SUPFAM" id="SSF53335">
    <property type="entry name" value="S-adenosyl-L-methionine-dependent methyltransferases"/>
    <property type="match status" value="1"/>
</dbReference>
<gene>
    <name evidence="2" type="ORF">CWE24_05060</name>
</gene>
<evidence type="ECO:0000259" key="1">
    <source>
        <dbReference type="Pfam" id="PF08241"/>
    </source>
</evidence>
<organism evidence="2 3">
    <name type="scientific">Pseudidiomarina donghaiensis</name>
    <dbReference type="NCBI Taxonomy" id="519452"/>
    <lineage>
        <taxon>Bacteria</taxon>
        <taxon>Pseudomonadati</taxon>
        <taxon>Pseudomonadota</taxon>
        <taxon>Gammaproteobacteria</taxon>
        <taxon>Alteromonadales</taxon>
        <taxon>Idiomarinaceae</taxon>
        <taxon>Pseudidiomarina</taxon>
    </lineage>
</organism>
<dbReference type="PANTHER" id="PTHR43861">
    <property type="entry name" value="TRANS-ACONITATE 2-METHYLTRANSFERASE-RELATED"/>
    <property type="match status" value="1"/>
</dbReference>
<dbReference type="Proteomes" id="UP000286985">
    <property type="component" value="Unassembled WGS sequence"/>
</dbReference>
<sequence length="263" mass="29681">MPEHHKARIAESFGKAARRYAQHNRLQQQCAAMLLHRLPKRLGVVLDAGCGPGVNTHALSVRAATYYGFDLSAGMLAQAQEQFPQYNWLQGDLEQLPFAPESFDHIYVNLALQWTNSLADVLQQLLRCLKPGGTLAFSTVLEGSMAPLGRLFLRVTGHSHHNRFLRRSELLTYVQQVIAQTGVFAACSPKFDTEYIGIPYMNMRDMLYDLKGIGANYQPAGRARLTRKQLRQVEEDLECYRETDGLLYLNWHIGFVSITKAIA</sequence>
<dbReference type="InterPro" id="IPR013216">
    <property type="entry name" value="Methyltransf_11"/>
</dbReference>
<dbReference type="STRING" id="519452.SAMN04488139_1153"/>
<feature type="domain" description="Methyltransferase type 11" evidence="1">
    <location>
        <begin position="46"/>
        <end position="137"/>
    </location>
</feature>
<evidence type="ECO:0000313" key="3">
    <source>
        <dbReference type="Proteomes" id="UP000286985"/>
    </source>
</evidence>
<dbReference type="OrthoDB" id="9760689at2"/>
<name>A0A432XMA8_9GAMM</name>
<dbReference type="InterPro" id="IPR029063">
    <property type="entry name" value="SAM-dependent_MTases_sf"/>
</dbReference>
<dbReference type="Gene3D" id="3.40.50.150">
    <property type="entry name" value="Vaccinia Virus protein VP39"/>
    <property type="match status" value="1"/>
</dbReference>
<dbReference type="RefSeq" id="WP_092838723.1">
    <property type="nucleotide sequence ID" value="NZ_FPCF01000001.1"/>
</dbReference>
<keyword evidence="3" id="KW-1185">Reference proteome</keyword>
<dbReference type="Pfam" id="PF08241">
    <property type="entry name" value="Methyltransf_11"/>
    <property type="match status" value="1"/>
</dbReference>